<dbReference type="EMBL" id="OV696693">
    <property type="protein sequence ID" value="CAH1272631.1"/>
    <property type="molecule type" value="Genomic_DNA"/>
</dbReference>
<accession>A0A8K0EZT1</accession>
<evidence type="ECO:0000313" key="1">
    <source>
        <dbReference type="EMBL" id="CAH1272631.1"/>
    </source>
</evidence>
<reference evidence="1" key="1">
    <citation type="submission" date="2022-01" db="EMBL/GenBank/DDBJ databases">
        <authorList>
            <person name="Braso-Vives M."/>
        </authorList>
    </citation>
    <scope>NUCLEOTIDE SEQUENCE</scope>
</reference>
<proteinExistence type="predicted"/>
<gene>
    <name evidence="1" type="primary">Hypp4901</name>
    <name evidence="1" type="ORF">BLAG_LOCUS24226</name>
</gene>
<dbReference type="Proteomes" id="UP000838412">
    <property type="component" value="Chromosome 8"/>
</dbReference>
<protein>
    <submittedName>
        <fullName evidence="1">Hypp4901 protein</fullName>
    </submittedName>
</protein>
<keyword evidence="2" id="KW-1185">Reference proteome</keyword>
<evidence type="ECO:0000313" key="2">
    <source>
        <dbReference type="Proteomes" id="UP000838412"/>
    </source>
</evidence>
<organism evidence="1 2">
    <name type="scientific">Branchiostoma lanceolatum</name>
    <name type="common">Common lancelet</name>
    <name type="synonym">Amphioxus lanceolatum</name>
    <dbReference type="NCBI Taxonomy" id="7740"/>
    <lineage>
        <taxon>Eukaryota</taxon>
        <taxon>Metazoa</taxon>
        <taxon>Chordata</taxon>
        <taxon>Cephalochordata</taxon>
        <taxon>Leptocardii</taxon>
        <taxon>Amphioxiformes</taxon>
        <taxon>Branchiostomatidae</taxon>
        <taxon>Branchiostoma</taxon>
    </lineage>
</organism>
<dbReference type="AlphaFoldDB" id="A0A8K0EZT1"/>
<sequence>MDCVSTIVIRWMTFDLDADPLVRHFVICVSLLSFSPSRHSSKQHPTQIEMSCCLLSKQRLVGGGEIVTQFPHFERDSLQGTDCLARQPVGFIDVVETPNTHPGKNKHQGKADTRTQKVKLGTRKAKIVAI</sequence>
<name>A0A8K0EZT1_BRALA</name>